<comment type="caution">
    <text evidence="20">The sequence shown here is derived from an EMBL/GenBank/DDBJ whole genome shotgun (WGS) entry which is preliminary data.</text>
</comment>
<dbReference type="RefSeq" id="WP_117381453.1">
    <property type="nucleotide sequence ID" value="NZ_QWDE01000001.1"/>
</dbReference>
<dbReference type="PANTHER" id="PTHR11835">
    <property type="entry name" value="DECARBOXYLATING DEHYDROGENASES-ISOCITRATE, ISOPROPYLMALATE, TARTRATE"/>
    <property type="match status" value="1"/>
</dbReference>
<evidence type="ECO:0000256" key="15">
    <source>
        <dbReference type="ARBA" id="ARBA00029765"/>
    </source>
</evidence>
<keyword evidence="9" id="KW-0479">Metal-binding</keyword>
<evidence type="ECO:0000256" key="5">
    <source>
        <dbReference type="ARBA" id="ARBA00013013"/>
    </source>
</evidence>
<sequence length="485" mass="52688">MKFNIAVAKGDGIGPEIMAAVLRIFDAAEVQLGYEYVEMGKSYFDAGHSTGMTAEAKETIERLGILFKGPMETPKGKGVKSINVTARKVWNTYANQRDFRSLNGVDTVFSKAGIPINLTIVRENIEDTYGGIEHLLTNDVAVGRRIITRPGSAQVIRYAFEMARRKGYSKLACGHKANIMKLTDGLFLETFYEIAKEYPDIQSSDIIVDDLCMKLVSRPEMFQAIVLTNLQGDIVSDLCAGLVGGLGFAPSANIGDNISIFEAVHGTAPDIAGRGIANPTALLLSGILMLRYLGFTSTAAKIENALLYTLEQGIHTGDFGDKSVPASNTDTFADAIISNLGKMPSKDGVIAQPDVPNKANQDHPAKNKLTVTNGNVKEEMIGVDVFVESNLQPSELAAIAQTKLTGNFELIMISNRGTQVWPTGSIFTELVNEYRIRFEKKEGIEITQKEILHIAADLSESLKVCSVEFLMKFGGKIGYTLAQGQ</sequence>
<keyword evidence="7" id="KW-0329">Glyoxylate bypass</keyword>
<dbReference type="GO" id="GO:0006099">
    <property type="term" value="P:tricarboxylic acid cycle"/>
    <property type="evidence" value="ECO:0007669"/>
    <property type="project" value="UniProtKB-KW"/>
</dbReference>
<keyword evidence="21" id="KW-1185">Reference proteome</keyword>
<evidence type="ECO:0000256" key="2">
    <source>
        <dbReference type="ARBA" id="ARBA00001946"/>
    </source>
</evidence>
<comment type="similarity">
    <text evidence="3">Belongs to the isocitrate and isopropylmalate dehydrogenases family.</text>
</comment>
<protein>
    <recommendedName>
        <fullName evidence="6">Isocitrate dehydrogenase [NADP]</fullName>
        <ecNumber evidence="5">1.1.1.42</ecNumber>
    </recommendedName>
    <alternativeName>
        <fullName evidence="15">IDP</fullName>
    </alternativeName>
    <alternativeName>
        <fullName evidence="16">NADP(+)-specific ICDH</fullName>
    </alternativeName>
    <alternativeName>
        <fullName evidence="17">Oxalosuccinate decarboxylase</fullName>
    </alternativeName>
</protein>
<dbReference type="InterPro" id="IPR040978">
    <property type="entry name" value="Isocitrate_DH_TT1725_C"/>
</dbReference>
<evidence type="ECO:0000256" key="12">
    <source>
        <dbReference type="ARBA" id="ARBA00023002"/>
    </source>
</evidence>
<evidence type="ECO:0000256" key="7">
    <source>
        <dbReference type="ARBA" id="ARBA00022435"/>
    </source>
</evidence>
<dbReference type="InterPro" id="IPR046997">
    <property type="entry name" value="Isocitrate_DH_TT1725_C_sf"/>
</dbReference>
<proteinExistence type="inferred from homology"/>
<dbReference type="GO" id="GO:0006102">
    <property type="term" value="P:isocitrate metabolic process"/>
    <property type="evidence" value="ECO:0007669"/>
    <property type="project" value="TreeGrafter"/>
</dbReference>
<dbReference type="PANTHER" id="PTHR11835:SF43">
    <property type="entry name" value="ISOPROPYLMALATE DEHYDROGENASE-LIKE DOMAIN-CONTAINING PROTEIN"/>
    <property type="match status" value="1"/>
</dbReference>
<keyword evidence="10" id="KW-0460">Magnesium</keyword>
<dbReference type="Gene3D" id="3.30.70.1570">
    <property type="match status" value="1"/>
</dbReference>
<evidence type="ECO:0000256" key="6">
    <source>
        <dbReference type="ARBA" id="ARBA00019562"/>
    </source>
</evidence>
<dbReference type="AlphaFoldDB" id="A0A3E2NU70"/>
<dbReference type="Proteomes" id="UP000260823">
    <property type="component" value="Unassembled WGS sequence"/>
</dbReference>
<evidence type="ECO:0000313" key="21">
    <source>
        <dbReference type="Proteomes" id="UP000260823"/>
    </source>
</evidence>
<dbReference type="EMBL" id="QWDE01000001">
    <property type="protein sequence ID" value="RFZ84565.1"/>
    <property type="molecule type" value="Genomic_DNA"/>
</dbReference>
<dbReference type="GO" id="GO:0046872">
    <property type="term" value="F:metal ion binding"/>
    <property type="evidence" value="ECO:0007669"/>
    <property type="project" value="UniProtKB-KW"/>
</dbReference>
<dbReference type="GO" id="GO:0004450">
    <property type="term" value="F:isocitrate dehydrogenase (NADP+) activity"/>
    <property type="evidence" value="ECO:0007669"/>
    <property type="project" value="UniProtKB-EC"/>
</dbReference>
<comment type="catalytic activity">
    <reaction evidence="14">
        <text>D-threo-isocitrate + NADP(+) = 2-oxoglutarate + CO2 + NADPH</text>
        <dbReference type="Rhea" id="RHEA:19629"/>
        <dbReference type="ChEBI" id="CHEBI:15562"/>
        <dbReference type="ChEBI" id="CHEBI:16526"/>
        <dbReference type="ChEBI" id="CHEBI:16810"/>
        <dbReference type="ChEBI" id="CHEBI:57783"/>
        <dbReference type="ChEBI" id="CHEBI:58349"/>
        <dbReference type="EC" id="1.1.1.42"/>
    </reaction>
</comment>
<dbReference type="GO" id="GO:0004449">
    <property type="term" value="F:isocitrate dehydrogenase (NAD+) activity"/>
    <property type="evidence" value="ECO:0007669"/>
    <property type="project" value="TreeGrafter"/>
</dbReference>
<evidence type="ECO:0000259" key="19">
    <source>
        <dbReference type="SMART" id="SM01329"/>
    </source>
</evidence>
<dbReference type="InterPro" id="IPR024084">
    <property type="entry name" value="IsoPropMal-DH-like_dom"/>
</dbReference>
<evidence type="ECO:0000313" key="20">
    <source>
        <dbReference type="EMBL" id="RFZ84565.1"/>
    </source>
</evidence>
<name>A0A3E2NU70_9SPHI</name>
<dbReference type="Pfam" id="PF00180">
    <property type="entry name" value="Iso_dh"/>
    <property type="match status" value="1"/>
</dbReference>
<gene>
    <name evidence="20" type="ORF">DYU05_02805</name>
</gene>
<reference evidence="20 21" key="1">
    <citation type="submission" date="2018-08" db="EMBL/GenBank/DDBJ databases">
        <title>Mucilaginibacter terrae sp. nov., isolated from manganese diggings.</title>
        <authorList>
            <person name="Huang Y."/>
            <person name="Zhou Z."/>
        </authorList>
    </citation>
    <scope>NUCLEOTIDE SEQUENCE [LARGE SCALE GENOMIC DNA]</scope>
    <source>
        <strain evidence="20 21">ZH6</strain>
    </source>
</reference>
<dbReference type="Gene3D" id="3.40.718.10">
    <property type="entry name" value="Isopropylmalate Dehydrogenase"/>
    <property type="match status" value="1"/>
</dbReference>
<dbReference type="EC" id="1.1.1.42" evidence="5"/>
<comment type="function">
    <text evidence="18">Catalyzes the oxidative decarboxylation of isocitrate to 2-oxoglutarate and carbon dioxide with the concomitant reduction of NADP(+).</text>
</comment>
<dbReference type="Pfam" id="PF18324">
    <property type="entry name" value="Isocitrate_DH_C_bact"/>
    <property type="match status" value="1"/>
</dbReference>
<evidence type="ECO:0000256" key="10">
    <source>
        <dbReference type="ARBA" id="ARBA00022842"/>
    </source>
</evidence>
<dbReference type="GO" id="GO:0006097">
    <property type="term" value="P:glyoxylate cycle"/>
    <property type="evidence" value="ECO:0007669"/>
    <property type="project" value="UniProtKB-KW"/>
</dbReference>
<comment type="subunit">
    <text evidence="4">Homodimer.</text>
</comment>
<dbReference type="SUPFAM" id="SSF53659">
    <property type="entry name" value="Isocitrate/Isopropylmalate dehydrogenase-like"/>
    <property type="match status" value="1"/>
</dbReference>
<keyword evidence="13" id="KW-0464">Manganese</keyword>
<accession>A0A3E2NU70</accession>
<evidence type="ECO:0000256" key="1">
    <source>
        <dbReference type="ARBA" id="ARBA00001936"/>
    </source>
</evidence>
<evidence type="ECO:0000256" key="3">
    <source>
        <dbReference type="ARBA" id="ARBA00007769"/>
    </source>
</evidence>
<evidence type="ECO:0000256" key="17">
    <source>
        <dbReference type="ARBA" id="ARBA00031098"/>
    </source>
</evidence>
<evidence type="ECO:0000256" key="8">
    <source>
        <dbReference type="ARBA" id="ARBA00022532"/>
    </source>
</evidence>
<keyword evidence="8" id="KW-0816">Tricarboxylic acid cycle</keyword>
<evidence type="ECO:0000256" key="13">
    <source>
        <dbReference type="ARBA" id="ARBA00023211"/>
    </source>
</evidence>
<evidence type="ECO:0000256" key="18">
    <source>
        <dbReference type="ARBA" id="ARBA00046127"/>
    </source>
</evidence>
<comment type="cofactor">
    <cofactor evidence="1">
        <name>Mn(2+)</name>
        <dbReference type="ChEBI" id="CHEBI:29035"/>
    </cofactor>
</comment>
<feature type="domain" description="Isopropylmalate dehydrogenase-like" evidence="19">
    <location>
        <begin position="4"/>
        <end position="336"/>
    </location>
</feature>
<dbReference type="OrthoDB" id="9806254at2"/>
<dbReference type="NCBIfam" id="NF006673">
    <property type="entry name" value="PRK09222.1"/>
    <property type="match status" value="1"/>
</dbReference>
<evidence type="ECO:0000256" key="11">
    <source>
        <dbReference type="ARBA" id="ARBA00022857"/>
    </source>
</evidence>
<evidence type="ECO:0000256" key="9">
    <source>
        <dbReference type="ARBA" id="ARBA00022723"/>
    </source>
</evidence>
<evidence type="ECO:0000256" key="4">
    <source>
        <dbReference type="ARBA" id="ARBA00011738"/>
    </source>
</evidence>
<dbReference type="SMART" id="SM01329">
    <property type="entry name" value="Iso_dh"/>
    <property type="match status" value="1"/>
</dbReference>
<organism evidence="20 21">
    <name type="scientific">Mucilaginibacter terrenus</name>
    <dbReference type="NCBI Taxonomy" id="2482727"/>
    <lineage>
        <taxon>Bacteria</taxon>
        <taxon>Pseudomonadati</taxon>
        <taxon>Bacteroidota</taxon>
        <taxon>Sphingobacteriia</taxon>
        <taxon>Sphingobacteriales</taxon>
        <taxon>Sphingobacteriaceae</taxon>
        <taxon>Mucilaginibacter</taxon>
    </lineage>
</organism>
<keyword evidence="11" id="KW-0521">NADP</keyword>
<keyword evidence="12 20" id="KW-0560">Oxidoreductase</keyword>
<evidence type="ECO:0000256" key="16">
    <source>
        <dbReference type="ARBA" id="ARBA00029990"/>
    </source>
</evidence>
<comment type="cofactor">
    <cofactor evidence="2">
        <name>Mg(2+)</name>
        <dbReference type="ChEBI" id="CHEBI:18420"/>
    </cofactor>
</comment>
<evidence type="ECO:0000256" key="14">
    <source>
        <dbReference type="ARBA" id="ARBA00023554"/>
    </source>
</evidence>